<name>A0ABQ6JDZ3_9ACTN</name>
<comment type="similarity">
    <text evidence="1">Belongs to the short-chain dehydrogenases/reductases (SDR) family.</text>
</comment>
<evidence type="ECO:0000313" key="4">
    <source>
        <dbReference type="Proteomes" id="UP001157017"/>
    </source>
</evidence>
<organism evidence="3 4">
    <name type="scientific">Angustibacter aerolatus</name>
    <dbReference type="NCBI Taxonomy" id="1162965"/>
    <lineage>
        <taxon>Bacteria</taxon>
        <taxon>Bacillati</taxon>
        <taxon>Actinomycetota</taxon>
        <taxon>Actinomycetes</taxon>
        <taxon>Kineosporiales</taxon>
        <taxon>Kineosporiaceae</taxon>
    </lineage>
</organism>
<dbReference type="PRINTS" id="PR00081">
    <property type="entry name" value="GDHRDH"/>
</dbReference>
<dbReference type="PANTHER" id="PTHR43391:SF91">
    <property type="entry name" value="OS04G0390700 PROTEIN"/>
    <property type="match status" value="1"/>
</dbReference>
<evidence type="ECO:0000313" key="3">
    <source>
        <dbReference type="EMBL" id="GMA85801.1"/>
    </source>
</evidence>
<evidence type="ECO:0000256" key="1">
    <source>
        <dbReference type="ARBA" id="ARBA00006484"/>
    </source>
</evidence>
<sequence length="149" mass="15478">MLGVLQVVRAFAPVLERNGGGAVVDVLSALSWLHLPGAGAYGAAKAAEWAMGNALRQELAEQGTSLTALHVGYMDTDMTAGLDVPKADPALVARATLDGVEAGEPEVLADDTSRGVKSLLSGDLRQALPVARLTALAEMRVAVHHRCAR</sequence>
<keyword evidence="2" id="KW-0560">Oxidoreductase</keyword>
<proteinExistence type="inferred from homology"/>
<dbReference type="Gene3D" id="3.40.50.720">
    <property type="entry name" value="NAD(P)-binding Rossmann-like Domain"/>
    <property type="match status" value="1"/>
</dbReference>
<reference evidence="4" key="1">
    <citation type="journal article" date="2019" name="Int. J. Syst. Evol. Microbiol.">
        <title>The Global Catalogue of Microorganisms (GCM) 10K type strain sequencing project: providing services to taxonomists for standard genome sequencing and annotation.</title>
        <authorList>
            <consortium name="The Broad Institute Genomics Platform"/>
            <consortium name="The Broad Institute Genome Sequencing Center for Infectious Disease"/>
            <person name="Wu L."/>
            <person name="Ma J."/>
        </authorList>
    </citation>
    <scope>NUCLEOTIDE SEQUENCE [LARGE SCALE GENOMIC DNA]</scope>
    <source>
        <strain evidence="4">NBRC 108730</strain>
    </source>
</reference>
<accession>A0ABQ6JDZ3</accession>
<dbReference type="SUPFAM" id="SSF51735">
    <property type="entry name" value="NAD(P)-binding Rossmann-fold domains"/>
    <property type="match status" value="1"/>
</dbReference>
<evidence type="ECO:0000256" key="2">
    <source>
        <dbReference type="ARBA" id="ARBA00023002"/>
    </source>
</evidence>
<evidence type="ECO:0008006" key="5">
    <source>
        <dbReference type="Google" id="ProtNLM"/>
    </source>
</evidence>
<keyword evidence="4" id="KW-1185">Reference proteome</keyword>
<dbReference type="InterPro" id="IPR002347">
    <property type="entry name" value="SDR_fam"/>
</dbReference>
<protein>
    <recommendedName>
        <fullName evidence="5">Short-chain dehydrogenase</fullName>
    </recommendedName>
</protein>
<dbReference type="PANTHER" id="PTHR43391">
    <property type="entry name" value="RETINOL DEHYDROGENASE-RELATED"/>
    <property type="match status" value="1"/>
</dbReference>
<dbReference type="InterPro" id="IPR036291">
    <property type="entry name" value="NAD(P)-bd_dom_sf"/>
</dbReference>
<dbReference type="EMBL" id="BSUZ01000001">
    <property type="protein sequence ID" value="GMA85801.1"/>
    <property type="molecule type" value="Genomic_DNA"/>
</dbReference>
<comment type="caution">
    <text evidence="3">The sequence shown here is derived from an EMBL/GenBank/DDBJ whole genome shotgun (WGS) entry which is preliminary data.</text>
</comment>
<dbReference type="Proteomes" id="UP001157017">
    <property type="component" value="Unassembled WGS sequence"/>
</dbReference>
<dbReference type="Pfam" id="PF00106">
    <property type="entry name" value="adh_short"/>
    <property type="match status" value="1"/>
</dbReference>
<gene>
    <name evidence="3" type="ORF">GCM10025868_10510</name>
</gene>